<dbReference type="InterPro" id="IPR045851">
    <property type="entry name" value="AMP-bd_C_sf"/>
</dbReference>
<dbReference type="AlphaFoldDB" id="A0A916XZX2"/>
<reference evidence="3" key="2">
    <citation type="submission" date="2020-09" db="EMBL/GenBank/DDBJ databases">
        <authorList>
            <person name="Sun Q."/>
            <person name="Zhou Y."/>
        </authorList>
    </citation>
    <scope>NUCLEOTIDE SEQUENCE</scope>
    <source>
        <strain evidence="3">CGMCC 1.15152</strain>
    </source>
</reference>
<dbReference type="Proteomes" id="UP000633205">
    <property type="component" value="Unassembled WGS sequence"/>
</dbReference>
<comment type="caution">
    <text evidence="3">The sequence shown here is derived from an EMBL/GenBank/DDBJ whole genome shotgun (WGS) entry which is preliminary data.</text>
</comment>
<keyword evidence="4" id="KW-1185">Reference proteome</keyword>
<dbReference type="PROSITE" id="PS00455">
    <property type="entry name" value="AMP_BINDING"/>
    <property type="match status" value="1"/>
</dbReference>
<organism evidence="3 4">
    <name type="scientific">Microbacterium faecale</name>
    <dbReference type="NCBI Taxonomy" id="1804630"/>
    <lineage>
        <taxon>Bacteria</taxon>
        <taxon>Bacillati</taxon>
        <taxon>Actinomycetota</taxon>
        <taxon>Actinomycetes</taxon>
        <taxon>Micrococcales</taxon>
        <taxon>Microbacteriaceae</taxon>
        <taxon>Microbacterium</taxon>
    </lineage>
</organism>
<dbReference type="InterPro" id="IPR042099">
    <property type="entry name" value="ANL_N_sf"/>
</dbReference>
<feature type="domain" description="AMP-binding enzyme C-terminal" evidence="2">
    <location>
        <begin position="427"/>
        <end position="500"/>
    </location>
</feature>
<dbReference type="EMBL" id="BMHO01000001">
    <property type="protein sequence ID" value="GGD24599.1"/>
    <property type="molecule type" value="Genomic_DNA"/>
</dbReference>
<dbReference type="RefSeq" id="WP_188710347.1">
    <property type="nucleotide sequence ID" value="NZ_BMHO01000001.1"/>
</dbReference>
<reference evidence="3" key="1">
    <citation type="journal article" date="2014" name="Int. J. Syst. Evol. Microbiol.">
        <title>Complete genome sequence of Corynebacterium casei LMG S-19264T (=DSM 44701T), isolated from a smear-ripened cheese.</title>
        <authorList>
            <consortium name="US DOE Joint Genome Institute (JGI-PGF)"/>
            <person name="Walter F."/>
            <person name="Albersmeier A."/>
            <person name="Kalinowski J."/>
            <person name="Ruckert C."/>
        </authorList>
    </citation>
    <scope>NUCLEOTIDE SEQUENCE</scope>
    <source>
        <strain evidence="3">CGMCC 1.15152</strain>
    </source>
</reference>
<dbReference type="PANTHER" id="PTHR43767">
    <property type="entry name" value="LONG-CHAIN-FATTY-ACID--COA LIGASE"/>
    <property type="match status" value="1"/>
</dbReference>
<sequence>MSAPQTVDRLLDQHARERGDHPFLLFGGETTTYREMAERTVRLANALAARGMVASDRIAIMSGNRPEFLEAWFASARLGAVEVPVNVALRGRFLSYLLADSGARFLVVEAPLVEHVAAVAEAIPQLETIIVLGAEEGASHTVPSCTVIDIDELRKNGSDTPIGGVADVTDTGVIGYTSGTTGPSKGVMLSHRAAWYAGHDAAVERGLTADDVFSTSLPLFHLNAQHLTTVAVLSVGATLALEPRFSASGFWQNLADVRATHVNVIGAMIGILLRLPETPVEWTDYPRMTFAGPLNDEIIRESRRRWNLGFVTGYGATESGIVTYAGTDGLPDGSCGKASPHFEVELVDDDGGPVEVGEVGEFVTRPRRAGSMMTAYWGMPEKTVEAFRDLWYHSGDLGRRDEEGYFYFVDRKKDAIRRRGENISSFELEQAIGEYPGVAEAVALAVPSDLSEDEVKVCVRLAEGAAFDPAAFLDWAADNLPRYMIPRYLEVLDDFPRTPTQRVEKYRLRETALSSTTWDAEAGGYIGGSR</sequence>
<feature type="domain" description="AMP-dependent synthetase/ligase" evidence="1">
    <location>
        <begin position="12"/>
        <end position="377"/>
    </location>
</feature>
<dbReference type="InterPro" id="IPR050237">
    <property type="entry name" value="ATP-dep_AMP-bd_enzyme"/>
</dbReference>
<evidence type="ECO:0000313" key="3">
    <source>
        <dbReference type="EMBL" id="GGD24599.1"/>
    </source>
</evidence>
<name>A0A916XZX2_9MICO</name>
<protein>
    <submittedName>
        <fullName evidence="3">ATP-dependent acyl-CoA ligase</fullName>
    </submittedName>
</protein>
<dbReference type="Gene3D" id="3.30.300.30">
    <property type="match status" value="1"/>
</dbReference>
<dbReference type="PANTHER" id="PTHR43767:SF1">
    <property type="entry name" value="NONRIBOSOMAL PEPTIDE SYNTHASE PES1 (EUROFUNG)-RELATED"/>
    <property type="match status" value="1"/>
</dbReference>
<proteinExistence type="predicted"/>
<evidence type="ECO:0000259" key="1">
    <source>
        <dbReference type="Pfam" id="PF00501"/>
    </source>
</evidence>
<dbReference type="Pfam" id="PF00501">
    <property type="entry name" value="AMP-binding"/>
    <property type="match status" value="1"/>
</dbReference>
<dbReference type="GO" id="GO:0016878">
    <property type="term" value="F:acid-thiol ligase activity"/>
    <property type="evidence" value="ECO:0007669"/>
    <property type="project" value="UniProtKB-ARBA"/>
</dbReference>
<gene>
    <name evidence="3" type="ORF">GCM10010915_00690</name>
</gene>
<dbReference type="InterPro" id="IPR000873">
    <property type="entry name" value="AMP-dep_synth/lig_dom"/>
</dbReference>
<evidence type="ECO:0000259" key="2">
    <source>
        <dbReference type="Pfam" id="PF13193"/>
    </source>
</evidence>
<evidence type="ECO:0000313" key="4">
    <source>
        <dbReference type="Proteomes" id="UP000633205"/>
    </source>
</evidence>
<dbReference type="Gene3D" id="3.40.50.12780">
    <property type="entry name" value="N-terminal domain of ligase-like"/>
    <property type="match status" value="1"/>
</dbReference>
<keyword evidence="3" id="KW-0436">Ligase</keyword>
<dbReference type="InterPro" id="IPR025110">
    <property type="entry name" value="AMP-bd_C"/>
</dbReference>
<accession>A0A916XZX2</accession>
<dbReference type="Pfam" id="PF13193">
    <property type="entry name" value="AMP-binding_C"/>
    <property type="match status" value="1"/>
</dbReference>
<dbReference type="InterPro" id="IPR020845">
    <property type="entry name" value="AMP-binding_CS"/>
</dbReference>
<dbReference type="SUPFAM" id="SSF56801">
    <property type="entry name" value="Acetyl-CoA synthetase-like"/>
    <property type="match status" value="1"/>
</dbReference>